<name>A0A853I7P5_9GAMM</name>
<reference evidence="1 2" key="1">
    <citation type="submission" date="2020-07" db="EMBL/GenBank/DDBJ databases">
        <title>Endozoicomonas sp. nov., isolated from sediment.</title>
        <authorList>
            <person name="Gu T."/>
        </authorList>
    </citation>
    <scope>NUCLEOTIDE SEQUENCE [LARGE SCALE GENOMIC DNA]</scope>
    <source>
        <strain evidence="1 2">SM1973</strain>
    </source>
</reference>
<dbReference type="Proteomes" id="UP000569732">
    <property type="component" value="Unassembled WGS sequence"/>
</dbReference>
<proteinExistence type="predicted"/>
<protein>
    <submittedName>
        <fullName evidence="1">Uncharacterized protein</fullName>
    </submittedName>
</protein>
<accession>A0A853I7P5</accession>
<dbReference type="AlphaFoldDB" id="A0A853I7P5"/>
<gene>
    <name evidence="1" type="ORF">H0A36_17045</name>
</gene>
<keyword evidence="2" id="KW-1185">Reference proteome</keyword>
<organism evidence="1 2">
    <name type="scientific">Spartinivicinus marinus</name>
    <dbReference type="NCBI Taxonomy" id="2994442"/>
    <lineage>
        <taxon>Bacteria</taxon>
        <taxon>Pseudomonadati</taxon>
        <taxon>Pseudomonadota</taxon>
        <taxon>Gammaproteobacteria</taxon>
        <taxon>Oceanospirillales</taxon>
        <taxon>Zooshikellaceae</taxon>
        <taxon>Spartinivicinus</taxon>
    </lineage>
</organism>
<dbReference type="EMBL" id="JACCKB010000029">
    <property type="protein sequence ID" value="NYZ67722.1"/>
    <property type="molecule type" value="Genomic_DNA"/>
</dbReference>
<dbReference type="RefSeq" id="WP_180569746.1">
    <property type="nucleotide sequence ID" value="NZ_JACCKB010000029.1"/>
</dbReference>
<evidence type="ECO:0000313" key="2">
    <source>
        <dbReference type="Proteomes" id="UP000569732"/>
    </source>
</evidence>
<evidence type="ECO:0000313" key="1">
    <source>
        <dbReference type="EMBL" id="NYZ67722.1"/>
    </source>
</evidence>
<sequence>MHADSKPPTAQNWLLDTPEATRTYFWQLNTILKQLCQITSQQISHGNTLDDQVTLDYLKRLKNSFIALSAKYQLNGQVNHRQTSHLLVNPTDSGQPVRQTLLEMELDYDNRAELVNKYPPIDELKQQLIDYCLQQKKISRDIQYEIAQQQYHQLLDSNTLFFSSNTPKLHQIASNEGEAANNQRYFMHWAVYDASKHIPNIYLLYFDTSSPLNLTEDDATWQKLIDHLLSQSLSTLKLVTIASELDKQFPLIHPKLLKRIHIGPLYLNNMTQHNQAVQDLFNHAPIDKRWLFAWSVESLFSKGISEVAKGFFGRQQKQVYHIDHHDFDAFEAGASAVEQSIILPYEAFQLLAEMPDNPLHDVNKYIVSADGHLIYM</sequence>
<comment type="caution">
    <text evidence="1">The sequence shown here is derived from an EMBL/GenBank/DDBJ whole genome shotgun (WGS) entry which is preliminary data.</text>
</comment>